<evidence type="ECO:0000313" key="2">
    <source>
        <dbReference type="EMBL" id="RKD20388.1"/>
    </source>
</evidence>
<organism evidence="2 3">
    <name type="scientific">Pelobium manganitolerans</name>
    <dbReference type="NCBI Taxonomy" id="1842495"/>
    <lineage>
        <taxon>Bacteria</taxon>
        <taxon>Pseudomonadati</taxon>
        <taxon>Bacteroidota</taxon>
        <taxon>Sphingobacteriia</taxon>
        <taxon>Sphingobacteriales</taxon>
        <taxon>Sphingobacteriaceae</taxon>
        <taxon>Pelobium</taxon>
    </lineage>
</organism>
<dbReference type="InterPro" id="IPR013783">
    <property type="entry name" value="Ig-like_fold"/>
</dbReference>
<sequence length="351" mass="37600">MSGLNLKGYNDITAATPSTTGINENITVNAQRLNTTDTDNKWPANETAPVSTRYTEYQIAPAAGKDLKVQTVSIDFGDAGSTSMMRVHIYYSIDDFATQVRLNPVTDPDDGLILPKYDANTKWMRASYTTSVLVPNTKTFKLRVYPWWPSSSSNTKYLVQSNVNITGVTGAPGTLPLNFLSFTAKPDAFGKTVALNWSTTNEVNTASFAIQKRTDNGDFATIGNIPSKNTAGVHHYSFVDNNASAGNSYYRIVQYDNDHSSSNSEVQAVSIKASAGAVNIYPNPVADVLNANHSALQAGATAKISNSNGSTVLQQALTAGATQSSIDVSSLKPGVYILSISGLAAQKFVKR</sequence>
<reference evidence="2 3" key="1">
    <citation type="submission" date="2016-07" db="EMBL/GenBank/DDBJ databases">
        <title>Genome of Pelobium manganitolerans.</title>
        <authorList>
            <person name="Wu S."/>
            <person name="Wang G."/>
        </authorList>
    </citation>
    <scope>NUCLEOTIDE SEQUENCE [LARGE SCALE GENOMIC DNA]</scope>
    <source>
        <strain evidence="2 3">YS-25</strain>
    </source>
</reference>
<proteinExistence type="predicted"/>
<gene>
    <name evidence="2" type="ORF">BCY91_01870</name>
</gene>
<dbReference type="Gene3D" id="2.60.40.10">
    <property type="entry name" value="Immunoglobulins"/>
    <property type="match status" value="1"/>
</dbReference>
<keyword evidence="3" id="KW-1185">Reference proteome</keyword>
<evidence type="ECO:0000313" key="3">
    <source>
        <dbReference type="Proteomes" id="UP000283433"/>
    </source>
</evidence>
<dbReference type="AlphaFoldDB" id="A0A419SC57"/>
<comment type="caution">
    <text evidence="2">The sequence shown here is derived from an EMBL/GenBank/DDBJ whole genome shotgun (WGS) entry which is preliminary data.</text>
</comment>
<dbReference type="Proteomes" id="UP000283433">
    <property type="component" value="Unassembled WGS sequence"/>
</dbReference>
<dbReference type="InterPro" id="IPR026444">
    <property type="entry name" value="Secre_tail"/>
</dbReference>
<accession>A0A419SC57</accession>
<dbReference type="Pfam" id="PF18962">
    <property type="entry name" value="Por_Secre_tail"/>
    <property type="match status" value="1"/>
</dbReference>
<evidence type="ECO:0000259" key="1">
    <source>
        <dbReference type="Pfam" id="PF18962"/>
    </source>
</evidence>
<protein>
    <recommendedName>
        <fullName evidence="1">Secretion system C-terminal sorting domain-containing protein</fullName>
    </recommendedName>
</protein>
<name>A0A419SC57_9SPHI</name>
<feature type="domain" description="Secretion system C-terminal sorting" evidence="1">
    <location>
        <begin position="280"/>
        <end position="345"/>
    </location>
</feature>
<dbReference type="NCBIfam" id="TIGR04183">
    <property type="entry name" value="Por_Secre_tail"/>
    <property type="match status" value="1"/>
</dbReference>
<dbReference type="EMBL" id="MBTA01000001">
    <property type="protein sequence ID" value="RKD20388.1"/>
    <property type="molecule type" value="Genomic_DNA"/>
</dbReference>